<dbReference type="Proteomes" id="UP001174934">
    <property type="component" value="Unassembled WGS sequence"/>
</dbReference>
<reference evidence="1" key="1">
    <citation type="submission" date="2023-06" db="EMBL/GenBank/DDBJ databases">
        <title>Genome-scale phylogeny and comparative genomics of the fungal order Sordariales.</title>
        <authorList>
            <consortium name="Lawrence Berkeley National Laboratory"/>
            <person name="Hensen N."/>
            <person name="Bonometti L."/>
            <person name="Westerberg I."/>
            <person name="Brannstrom I.O."/>
            <person name="Guillou S."/>
            <person name="Cros-Aarteil S."/>
            <person name="Calhoun S."/>
            <person name="Haridas S."/>
            <person name="Kuo A."/>
            <person name="Mondo S."/>
            <person name="Pangilinan J."/>
            <person name="Riley R."/>
            <person name="LaButti K."/>
            <person name="Andreopoulos B."/>
            <person name="Lipzen A."/>
            <person name="Chen C."/>
            <person name="Yanf M."/>
            <person name="Daum C."/>
            <person name="Ng V."/>
            <person name="Clum A."/>
            <person name="Steindorff A."/>
            <person name="Ohm R."/>
            <person name="Martin F."/>
            <person name="Silar P."/>
            <person name="Natvig D."/>
            <person name="Lalanne C."/>
            <person name="Gautier V."/>
            <person name="Ament-velasquez S.L."/>
            <person name="Kruys A."/>
            <person name="Hutchinson M.I."/>
            <person name="Powell A.J."/>
            <person name="Barry K."/>
            <person name="Miller A.N."/>
            <person name="Grigoriev I.V."/>
            <person name="Debuchy R."/>
            <person name="Gladieux P."/>
            <person name="Thoren M.H."/>
            <person name="Johannesson H."/>
        </authorList>
    </citation>
    <scope>NUCLEOTIDE SEQUENCE</scope>
    <source>
        <strain evidence="1">SMH3391-2</strain>
    </source>
</reference>
<comment type="caution">
    <text evidence="1">The sequence shown here is derived from an EMBL/GenBank/DDBJ whole genome shotgun (WGS) entry which is preliminary data.</text>
</comment>
<sequence length="219" mass="22878">GLSGPDCEYISQIGFVGMGTNPSSSSQDSKIWIGNNGPNTFTFSNQASVDVILVLWDNGAGDASSFVTANAPKLTYSMPRGSSTTVSLANNVTGAWSAIYGHTTTLAWWGQISNTWGEFTTGQSATVDITRIVNMNGNRFTATVGGEGINYGSTGGCQADHDRCVYVCKTGDTCWKSGTYNLIGCSNQPNNNARLVAGADPSGGCTGWDNGGHIDATFL</sequence>
<proteinExistence type="predicted"/>
<feature type="non-terminal residue" evidence="1">
    <location>
        <position position="219"/>
    </location>
</feature>
<dbReference type="Pfam" id="PF25312">
    <property type="entry name" value="Allergen_Asp_f_4"/>
    <property type="match status" value="1"/>
</dbReference>
<dbReference type="InterPro" id="IPR038903">
    <property type="entry name" value="Allergen_Asp_f_4"/>
</dbReference>
<evidence type="ECO:0000313" key="2">
    <source>
        <dbReference type="Proteomes" id="UP001174934"/>
    </source>
</evidence>
<keyword evidence="2" id="KW-1185">Reference proteome</keyword>
<evidence type="ECO:0000313" key="1">
    <source>
        <dbReference type="EMBL" id="KAK0615582.1"/>
    </source>
</evidence>
<dbReference type="EMBL" id="JAULSR010000006">
    <property type="protein sequence ID" value="KAK0615582.1"/>
    <property type="molecule type" value="Genomic_DNA"/>
</dbReference>
<protein>
    <submittedName>
        <fullName evidence="1">Uncharacterized protein</fullName>
    </submittedName>
</protein>
<feature type="non-terminal residue" evidence="1">
    <location>
        <position position="1"/>
    </location>
</feature>
<organism evidence="1 2">
    <name type="scientific">Bombardia bombarda</name>
    <dbReference type="NCBI Taxonomy" id="252184"/>
    <lineage>
        <taxon>Eukaryota</taxon>
        <taxon>Fungi</taxon>
        <taxon>Dikarya</taxon>
        <taxon>Ascomycota</taxon>
        <taxon>Pezizomycotina</taxon>
        <taxon>Sordariomycetes</taxon>
        <taxon>Sordariomycetidae</taxon>
        <taxon>Sordariales</taxon>
        <taxon>Lasiosphaeriaceae</taxon>
        <taxon>Bombardia</taxon>
    </lineage>
</organism>
<dbReference type="GO" id="GO:0005576">
    <property type="term" value="C:extracellular region"/>
    <property type="evidence" value="ECO:0007669"/>
    <property type="project" value="InterPro"/>
</dbReference>
<name>A0AA39WHQ1_9PEZI</name>
<accession>A0AA39WHQ1</accession>
<gene>
    <name evidence="1" type="ORF">B0T17DRAFT_458880</name>
</gene>
<dbReference type="GO" id="GO:0019863">
    <property type="term" value="F:IgE binding"/>
    <property type="evidence" value="ECO:0007669"/>
    <property type="project" value="InterPro"/>
</dbReference>
<dbReference type="AlphaFoldDB" id="A0AA39WHQ1"/>